<dbReference type="EMBL" id="CAJNOH010000579">
    <property type="protein sequence ID" value="CAF1079866.1"/>
    <property type="molecule type" value="Genomic_DNA"/>
</dbReference>
<gene>
    <name evidence="1" type="ORF">PYM288_LOCUS18615</name>
</gene>
<reference evidence="1" key="1">
    <citation type="submission" date="2021-02" db="EMBL/GenBank/DDBJ databases">
        <authorList>
            <person name="Nowell W R."/>
        </authorList>
    </citation>
    <scope>NUCLEOTIDE SEQUENCE</scope>
</reference>
<organism evidence="1 2">
    <name type="scientific">Rotaria sordida</name>
    <dbReference type="NCBI Taxonomy" id="392033"/>
    <lineage>
        <taxon>Eukaryota</taxon>
        <taxon>Metazoa</taxon>
        <taxon>Spiralia</taxon>
        <taxon>Gnathifera</taxon>
        <taxon>Rotifera</taxon>
        <taxon>Eurotatoria</taxon>
        <taxon>Bdelloidea</taxon>
        <taxon>Philodinida</taxon>
        <taxon>Philodinidae</taxon>
        <taxon>Rotaria</taxon>
    </lineage>
</organism>
<name>A0A814MIL0_9BILA</name>
<evidence type="ECO:0000313" key="2">
    <source>
        <dbReference type="Proteomes" id="UP000663854"/>
    </source>
</evidence>
<sequence length="151" mass="16278">MKYFIFFVPGPNCTDGVMNQNETDIDCGGGMCPKCNNGKSCRLDGDCVSNQCVSNICQQCNVSSFINGDFELGNSSGWKIGGGSRKKIDSPLLNASDFYQNGSLYVSSIATTHSGIVTSGDDPNLKTLMPKIVYRVEQISYSESAQKTVSE</sequence>
<dbReference type="Proteomes" id="UP000663854">
    <property type="component" value="Unassembled WGS sequence"/>
</dbReference>
<evidence type="ECO:0000313" key="1">
    <source>
        <dbReference type="EMBL" id="CAF1079866.1"/>
    </source>
</evidence>
<dbReference type="AlphaFoldDB" id="A0A814MIL0"/>
<accession>A0A814MIL0</accession>
<protein>
    <submittedName>
        <fullName evidence="1">Uncharacterized protein</fullName>
    </submittedName>
</protein>
<proteinExistence type="predicted"/>
<comment type="caution">
    <text evidence="1">The sequence shown here is derived from an EMBL/GenBank/DDBJ whole genome shotgun (WGS) entry which is preliminary data.</text>
</comment>